<dbReference type="AlphaFoldDB" id="A0A176W844"/>
<dbReference type="EMBL" id="LVLJ01001664">
    <property type="protein sequence ID" value="OAE28791.1"/>
    <property type="molecule type" value="Genomic_DNA"/>
</dbReference>
<dbReference type="Proteomes" id="UP000077202">
    <property type="component" value="Unassembled WGS sequence"/>
</dbReference>
<gene>
    <name evidence="2" type="ORF">AXG93_3096s1050</name>
</gene>
<dbReference type="PANTHER" id="PTHR34660">
    <property type="entry name" value="MYB-LIKE PROTEIN X"/>
    <property type="match status" value="1"/>
</dbReference>
<accession>A0A176W844</accession>
<feature type="region of interest" description="Disordered" evidence="1">
    <location>
        <begin position="1"/>
        <end position="24"/>
    </location>
</feature>
<name>A0A176W844_MARPO</name>
<proteinExistence type="predicted"/>
<feature type="compositionally biased region" description="Basic and acidic residues" evidence="1">
    <location>
        <begin position="260"/>
        <end position="271"/>
    </location>
</feature>
<organism evidence="2 3">
    <name type="scientific">Marchantia polymorpha subsp. ruderalis</name>
    <dbReference type="NCBI Taxonomy" id="1480154"/>
    <lineage>
        <taxon>Eukaryota</taxon>
        <taxon>Viridiplantae</taxon>
        <taxon>Streptophyta</taxon>
        <taxon>Embryophyta</taxon>
        <taxon>Marchantiophyta</taxon>
        <taxon>Marchantiopsida</taxon>
        <taxon>Marchantiidae</taxon>
        <taxon>Marchantiales</taxon>
        <taxon>Marchantiaceae</taxon>
        <taxon>Marchantia</taxon>
    </lineage>
</organism>
<feature type="compositionally biased region" description="Pro residues" evidence="1">
    <location>
        <begin position="1"/>
        <end position="11"/>
    </location>
</feature>
<evidence type="ECO:0000256" key="1">
    <source>
        <dbReference type="SAM" id="MobiDB-lite"/>
    </source>
</evidence>
<sequence length="389" mass="44139">MSRCYPYPPPGYQKKAQQPEVSAAAPKVCPTAELFDDFSVAFDRLFSGFKDSFGFDATVLPSVFRFQKAPQKEKHKSKDKEKEKKGKDSEKDKDKEKKDKEKKDREKKDREKKDKDRDKDKEKKDKDKSKDKDRRDKDKRDKDKDKEKEKDNDKESKREKRKKDVETNGTSHGDKDPRSSKLQRTEVLHSTEENGRVREIKTTAAVVARPLDRDGKDAAKALDKDGKDGAKPLDRDGKDAAKPRGSVGGPATRPSSMYSKEQHQPNGKVDRTLPPIVLSKPVTGDSPPAVKVEEAAPSSRPSNHNHHIDSNNSGSHRPSKLPDFSVCDTMPQRTSWSAIDDEEWLSPSSEQVHQKPKAKVEEDTPQQVWADPIYLESVEMYALPYVVPY</sequence>
<protein>
    <submittedName>
        <fullName evidence="2">Uncharacterized protein</fullName>
    </submittedName>
</protein>
<feature type="region of interest" description="Disordered" evidence="1">
    <location>
        <begin position="62"/>
        <end position="364"/>
    </location>
</feature>
<evidence type="ECO:0000313" key="2">
    <source>
        <dbReference type="EMBL" id="OAE28791.1"/>
    </source>
</evidence>
<feature type="compositionally biased region" description="Basic and acidic residues" evidence="1">
    <location>
        <begin position="70"/>
        <end position="201"/>
    </location>
</feature>
<comment type="caution">
    <text evidence="2">The sequence shown here is derived from an EMBL/GenBank/DDBJ whole genome shotgun (WGS) entry which is preliminary data.</text>
</comment>
<reference evidence="2" key="1">
    <citation type="submission" date="2016-03" db="EMBL/GenBank/DDBJ databases">
        <title>Mechanisms controlling the formation of the plant cell surface in tip-growing cells are functionally conserved among land plants.</title>
        <authorList>
            <person name="Honkanen S."/>
            <person name="Jones V.A."/>
            <person name="Morieri G."/>
            <person name="Champion C."/>
            <person name="Hetherington A.J."/>
            <person name="Kelly S."/>
            <person name="Saint-Marcoux D."/>
            <person name="Proust H."/>
            <person name="Prescott H."/>
            <person name="Dolan L."/>
        </authorList>
    </citation>
    <scope>NUCLEOTIDE SEQUENCE [LARGE SCALE GENOMIC DNA]</scope>
    <source>
        <tissue evidence="2">Whole gametophyte</tissue>
    </source>
</reference>
<dbReference type="PANTHER" id="PTHR34660:SF3">
    <property type="entry name" value="RRM DOMAIN-CONTAINING PROTEIN"/>
    <property type="match status" value="1"/>
</dbReference>
<keyword evidence="3" id="KW-1185">Reference proteome</keyword>
<feature type="compositionally biased region" description="Basic and acidic residues" evidence="1">
    <location>
        <begin position="210"/>
        <end position="242"/>
    </location>
</feature>
<evidence type="ECO:0000313" key="3">
    <source>
        <dbReference type="Proteomes" id="UP000077202"/>
    </source>
</evidence>